<proteinExistence type="predicted"/>
<gene>
    <name evidence="1" type="ORF">ISF001_0069</name>
</gene>
<dbReference type="OrthoDB" id="20669at10239"/>
<dbReference type="EMBL" id="MF093736">
    <property type="protein sequence ID" value="ASD50953.1"/>
    <property type="molecule type" value="Genomic_DNA"/>
</dbReference>
<name>A0A218M4D4_9CAUD</name>
<evidence type="ECO:0000313" key="2">
    <source>
        <dbReference type="Proteomes" id="UP000222867"/>
    </source>
</evidence>
<dbReference type="Proteomes" id="UP000222867">
    <property type="component" value="Segment"/>
</dbReference>
<sequence>MTDSKLRAAIDRANEKGFTVEICNRLVGGIIHPSNRVVITQRDTGISITDIFTIEEHKSMISYINRYVGSVEFGKLDGDEKEAIIDNLLEEVSLAFEERPDNGTTRWDCDKMDAINRIREILEERL</sequence>
<reference evidence="2" key="1">
    <citation type="submission" date="2017-05" db="EMBL/GenBank/DDBJ databases">
        <title>Isolation, characterization and comparative genomics of novel S. sonnie specific bacteriophage vB_SsoS-ISF001.</title>
        <authorList>
            <person name="Shahin K."/>
            <person name="Bouzari M."/>
            <person name="Wang R."/>
        </authorList>
    </citation>
    <scope>NUCLEOTIDE SEQUENCE [LARGE SCALE GENOMIC DNA]</scope>
</reference>
<accession>A0A218M4D4</accession>
<evidence type="ECO:0000313" key="1">
    <source>
        <dbReference type="EMBL" id="ASD50953.1"/>
    </source>
</evidence>
<protein>
    <submittedName>
        <fullName evidence="1">Uncharacterized protein</fullName>
    </submittedName>
</protein>
<organism evidence="1 2">
    <name type="scientific">Shigella phage vB_SsoS-ISF002</name>
    <dbReference type="NCBI Taxonomy" id="2006922"/>
    <lineage>
        <taxon>Viruses</taxon>
        <taxon>Duplodnaviria</taxon>
        <taxon>Heunggongvirae</taxon>
        <taxon>Uroviricota</taxon>
        <taxon>Caudoviricetes</taxon>
        <taxon>Drexlerviridae</taxon>
        <taxon>Tunavirinae</taxon>
        <taxon>Tunavirus</taxon>
        <taxon>Tunavirus ISF002</taxon>
    </lineage>
</organism>
<keyword evidence="2" id="KW-1185">Reference proteome</keyword>